<evidence type="ECO:0000313" key="3">
    <source>
        <dbReference type="Proteomes" id="UP000243745"/>
    </source>
</evidence>
<evidence type="ECO:0000313" key="2">
    <source>
        <dbReference type="EMBL" id="SFP54576.1"/>
    </source>
</evidence>
<proteinExistence type="predicted"/>
<dbReference type="EMBL" id="FOXF01000035">
    <property type="protein sequence ID" value="SFP54576.1"/>
    <property type="molecule type" value="Genomic_DNA"/>
</dbReference>
<feature type="compositionally biased region" description="Basic and acidic residues" evidence="1">
    <location>
        <begin position="326"/>
        <end position="335"/>
    </location>
</feature>
<feature type="compositionally biased region" description="Basic and acidic residues" evidence="1">
    <location>
        <begin position="617"/>
        <end position="626"/>
    </location>
</feature>
<feature type="region of interest" description="Disordered" evidence="1">
    <location>
        <begin position="617"/>
        <end position="678"/>
    </location>
</feature>
<feature type="region of interest" description="Disordered" evidence="1">
    <location>
        <begin position="589"/>
        <end position="608"/>
    </location>
</feature>
<feature type="compositionally biased region" description="Polar residues" evidence="1">
    <location>
        <begin position="339"/>
        <end position="349"/>
    </location>
</feature>
<evidence type="ECO:0000256" key="1">
    <source>
        <dbReference type="SAM" id="MobiDB-lite"/>
    </source>
</evidence>
<dbReference type="AlphaFoldDB" id="A0A662ZJV3"/>
<organism evidence="2 3">
    <name type="scientific">Ruminobacter amylophilus</name>
    <dbReference type="NCBI Taxonomy" id="867"/>
    <lineage>
        <taxon>Bacteria</taxon>
        <taxon>Pseudomonadati</taxon>
        <taxon>Pseudomonadota</taxon>
        <taxon>Gammaproteobacteria</taxon>
        <taxon>Aeromonadales</taxon>
        <taxon>Succinivibrionaceae</taxon>
        <taxon>Ruminobacter</taxon>
    </lineage>
</organism>
<dbReference type="RefSeq" id="WP_093142791.1">
    <property type="nucleotide sequence ID" value="NZ_FOXF01000035.1"/>
</dbReference>
<feature type="region of interest" description="Disordered" evidence="1">
    <location>
        <begin position="301"/>
        <end position="386"/>
    </location>
</feature>
<feature type="compositionally biased region" description="Polar residues" evidence="1">
    <location>
        <begin position="667"/>
        <end position="678"/>
    </location>
</feature>
<protein>
    <submittedName>
        <fullName evidence="2">Uncharacterized protein</fullName>
    </submittedName>
</protein>
<dbReference type="Proteomes" id="UP000243745">
    <property type="component" value="Unassembled WGS sequence"/>
</dbReference>
<reference evidence="2 3" key="1">
    <citation type="submission" date="2016-10" db="EMBL/GenBank/DDBJ databases">
        <authorList>
            <person name="Varghese N."/>
            <person name="Submissions S."/>
        </authorList>
    </citation>
    <scope>NUCLEOTIDE SEQUENCE [LARGE SCALE GENOMIC DNA]</scope>
    <source>
        <strain evidence="2 3">DSM 1361</strain>
    </source>
</reference>
<gene>
    <name evidence="2" type="ORF">SAMN02910344_01681</name>
</gene>
<sequence length="831" mass="90608">MIAAGAVIPQTFLSWMLKDPDLLEHTYACISGDRNSLFYDLVKRADILSVKYYLTEIRLGGVKAGIMSDSGDGPVPLNEEIMICNRKSGAPSVSGTSGENDVSLKIKRRFNVFRSINDNTSGVVELAVELLQQRIADSSNPCNAPDSCLFFTDRECLLCVNTFNFFSMMAPLKNTGMAAVIKDSMDLYEKLILTGIGEYAGGSSSIILHRILVSFDGKELTELRGLKIVRPEFLFGGLKPAPLTSYSGDMLKAYDSLCGRLADSSGLSETVSDVNDNSGSGRHITVSQCLDAAESLKDKASSGYIKNRTDTPESDPVCKSAAADSSEMKETRQADGETPEQTSNMNSLQPVPDNSGADDNSHETEPVKNISPDASSSGLESDCGISAASGNVRDDLTKDIFSAVSVPLGPQYRLSSMLNEAAQVTEYAGRDSPASQSLSDMLSESVVLSERSYRNTGDGKKSVIHGVKYGVNPCNIRTDGNGTLSVSAIRQAGTDRSFKEEGITEACSLSDSYAGSVCDSGNRKIQLSGMLFGGDSPVGRKVTDRKHMTIEMFARIHRNTGNQSESGKGILPQNNDERMNQALNSHIFGSDGDFEETGNPSISDHDWLNNPMRIRPEISRPRDAHGRFVKMTGVKKKLPGRDGHGDSSSAKNSASGRDPAHADNRMSGKTSDISDTSDLSVTTDRDMLNLKEIESMLEKTVSLSDDVLYRSFKAFTFKQINSLASKIKFRITSRGRSIRLLTQIRTDTVDMGRLSRDYRKFCSRISPVFFRVCQDFNDMTVDRSEFAFVEPAVGEVIKYPQAKVAGALQKLTPVQMKDMLRLLLVKSVQLR</sequence>
<feature type="compositionally biased region" description="Polar residues" evidence="1">
    <location>
        <begin position="646"/>
        <end position="655"/>
    </location>
</feature>
<keyword evidence="3" id="KW-1185">Reference proteome</keyword>
<name>A0A662ZJV3_9GAMM</name>
<accession>A0A662ZJV3</accession>